<dbReference type="GO" id="GO:0006139">
    <property type="term" value="P:nucleobase-containing compound metabolic process"/>
    <property type="evidence" value="ECO:0007669"/>
    <property type="project" value="UniProtKB-ARBA"/>
</dbReference>
<evidence type="ECO:0000259" key="8">
    <source>
        <dbReference type="PROSITE" id="PS51645"/>
    </source>
</evidence>
<feature type="domain" description="Photolyase/cryptochrome alpha/beta" evidence="8">
    <location>
        <begin position="5"/>
        <end position="134"/>
    </location>
</feature>
<evidence type="ECO:0000256" key="5">
    <source>
        <dbReference type="PIRSR" id="PIRSR602081-1"/>
    </source>
</evidence>
<comment type="similarity">
    <text evidence="7">Belongs to the DNA photolyase family.</text>
</comment>
<keyword evidence="2 5" id="KW-0285">Flavoprotein</keyword>
<dbReference type="InterPro" id="IPR036134">
    <property type="entry name" value="Crypto/Photolyase_FAD-like_sf"/>
</dbReference>
<dbReference type="RefSeq" id="WP_282590858.1">
    <property type="nucleotide sequence ID" value="NZ_JAPAAF010000005.1"/>
</dbReference>
<dbReference type="Pfam" id="PF03441">
    <property type="entry name" value="FAD_binding_7"/>
    <property type="match status" value="1"/>
</dbReference>
<evidence type="ECO:0000313" key="9">
    <source>
        <dbReference type="EMBL" id="MCW0482252.1"/>
    </source>
</evidence>
<sequence length="446" mass="52048">MKEQPVTVFWFRRDLRISDNHGLFKALTSGRPVLPVFVFDTDILNDLEDDDSCVSFILRQVQQLQDKFEADGSSFWIYHGKTLDAFKRLVAEYSVERVFINQDYEPYARKRDQEIFEYLGSMGIEMKAFKDQVIFHKNEILNGDGKPYTVFTPYSKRWLAKLSEKDWKPYPSEKYLGNLLKMAPLRKFHHVDIGFRRGSLEIPPQEITPEILTAYKDKRDFPAVDATSRLGVHLRFGTISIRQVTAAAVQYSSAFLNELIWRNFYMDILWHFPQVEKQSFKPAYDHIAWINSEKDFARWCEGTTGFPLVDAGMRQLNQTGFMHNRVRMVTASFLCKHLLIDWRWGEAFFAEKLLDYELASNNGGWQWAAGSGCDAAPYFRVFNPILQQEKFDPELVYVHRWVPEFGTDHYPKPMVDHRMARQRAIDTYRAGLVERAGGEAVKSVKK</sequence>
<dbReference type="Gene3D" id="3.40.50.620">
    <property type="entry name" value="HUPs"/>
    <property type="match status" value="1"/>
</dbReference>
<dbReference type="GO" id="GO:0006950">
    <property type="term" value="P:response to stress"/>
    <property type="evidence" value="ECO:0007669"/>
    <property type="project" value="UniProtKB-ARBA"/>
</dbReference>
<feature type="site" description="Electron transfer via tryptophanyl radical" evidence="6">
    <location>
        <position position="289"/>
    </location>
</feature>
<protein>
    <submittedName>
        <fullName evidence="9">DNA photolyase family protein</fullName>
    </submittedName>
</protein>
<dbReference type="GO" id="GO:0003904">
    <property type="term" value="F:deoxyribodipyrimidine photo-lyase activity"/>
    <property type="evidence" value="ECO:0007669"/>
    <property type="project" value="TreeGrafter"/>
</dbReference>
<feature type="binding site" evidence="5">
    <location>
        <begin position="258"/>
        <end position="265"/>
    </location>
    <ligand>
        <name>FAD</name>
        <dbReference type="ChEBI" id="CHEBI:57692"/>
    </ligand>
</feature>
<comment type="cofactor">
    <cofactor evidence="5">
        <name>FAD</name>
        <dbReference type="ChEBI" id="CHEBI:57692"/>
    </cofactor>
    <text evidence="5">Binds 1 FAD per subunit.</text>
</comment>
<feature type="site" description="Electron transfer via tryptophanyl radical" evidence="6">
    <location>
        <position position="365"/>
    </location>
</feature>
<evidence type="ECO:0000256" key="7">
    <source>
        <dbReference type="RuleBase" id="RU004182"/>
    </source>
</evidence>
<dbReference type="AlphaFoldDB" id="A0AA42C9A7"/>
<dbReference type="Proteomes" id="UP001163821">
    <property type="component" value="Unassembled WGS sequence"/>
</dbReference>
<dbReference type="GO" id="GO:0071949">
    <property type="term" value="F:FAD binding"/>
    <property type="evidence" value="ECO:0007669"/>
    <property type="project" value="TreeGrafter"/>
</dbReference>
<keyword evidence="3 5" id="KW-0274">FAD</keyword>
<dbReference type="PROSITE" id="PS00394">
    <property type="entry name" value="DNA_PHOTOLYASES_1_1"/>
    <property type="match status" value="1"/>
</dbReference>
<evidence type="ECO:0000313" key="10">
    <source>
        <dbReference type="Proteomes" id="UP001163821"/>
    </source>
</evidence>
<feature type="site" description="Electron transfer via tryptophanyl radical" evidence="6">
    <location>
        <position position="342"/>
    </location>
</feature>
<dbReference type="PROSITE" id="PS00691">
    <property type="entry name" value="DNA_PHOTOLYASES_1_2"/>
    <property type="match status" value="1"/>
</dbReference>
<dbReference type="EMBL" id="JAPAAF010000005">
    <property type="protein sequence ID" value="MCW0482252.1"/>
    <property type="molecule type" value="Genomic_DNA"/>
</dbReference>
<evidence type="ECO:0000256" key="6">
    <source>
        <dbReference type="PIRSR" id="PIRSR602081-2"/>
    </source>
</evidence>
<dbReference type="SUPFAM" id="SSF52425">
    <property type="entry name" value="Cryptochrome/photolyase, N-terminal domain"/>
    <property type="match status" value="1"/>
</dbReference>
<dbReference type="PANTHER" id="PTHR11455:SF9">
    <property type="entry name" value="CRYPTOCHROME CIRCADIAN CLOCK 5 ISOFORM X1"/>
    <property type="match status" value="1"/>
</dbReference>
<proteinExistence type="inferred from homology"/>
<dbReference type="PANTHER" id="PTHR11455">
    <property type="entry name" value="CRYPTOCHROME"/>
    <property type="match status" value="1"/>
</dbReference>
<organism evidence="9 10">
    <name type="scientific">Gaoshiqia sediminis</name>
    <dbReference type="NCBI Taxonomy" id="2986998"/>
    <lineage>
        <taxon>Bacteria</taxon>
        <taxon>Pseudomonadati</taxon>
        <taxon>Bacteroidota</taxon>
        <taxon>Bacteroidia</taxon>
        <taxon>Marinilabiliales</taxon>
        <taxon>Prolixibacteraceae</taxon>
        <taxon>Gaoshiqia</taxon>
    </lineage>
</organism>
<dbReference type="PRINTS" id="PR00147">
    <property type="entry name" value="DNAPHOTLYASE"/>
</dbReference>
<accession>A0AA42C9A7</accession>
<dbReference type="InterPro" id="IPR036155">
    <property type="entry name" value="Crypto/Photolyase_N_sf"/>
</dbReference>
<dbReference type="InterPro" id="IPR014729">
    <property type="entry name" value="Rossmann-like_a/b/a_fold"/>
</dbReference>
<dbReference type="Gene3D" id="1.25.40.80">
    <property type="match status" value="1"/>
</dbReference>
<evidence type="ECO:0000256" key="1">
    <source>
        <dbReference type="ARBA" id="ARBA00001932"/>
    </source>
</evidence>
<dbReference type="InterPro" id="IPR005101">
    <property type="entry name" value="Cryptochr/Photolyase_FAD-bd"/>
</dbReference>
<keyword evidence="4 7" id="KW-0157">Chromophore</keyword>
<gene>
    <name evidence="9" type="ORF">N2K84_05885</name>
</gene>
<dbReference type="SUPFAM" id="SSF48173">
    <property type="entry name" value="Cryptochrome/photolyase FAD-binding domain"/>
    <property type="match status" value="1"/>
</dbReference>
<dbReference type="InterPro" id="IPR018394">
    <property type="entry name" value="DNA_photolyase_1_CS_C"/>
</dbReference>
<evidence type="ECO:0000256" key="4">
    <source>
        <dbReference type="ARBA" id="ARBA00022991"/>
    </source>
</evidence>
<feature type="binding site" evidence="5">
    <location>
        <position position="215"/>
    </location>
    <ligand>
        <name>FAD</name>
        <dbReference type="ChEBI" id="CHEBI:57692"/>
    </ligand>
</feature>
<reference evidence="9" key="1">
    <citation type="submission" date="2022-10" db="EMBL/GenBank/DDBJ databases">
        <title>Gaoshiqiia sediminis gen. nov., sp. nov., isolated from coastal sediment.</title>
        <authorList>
            <person name="Yu W.X."/>
            <person name="Mu D.S."/>
            <person name="Du J.Z."/>
            <person name="Liang Y.Q."/>
        </authorList>
    </citation>
    <scope>NUCLEOTIDE SEQUENCE</scope>
    <source>
        <strain evidence="9">A06</strain>
    </source>
</reference>
<dbReference type="InterPro" id="IPR002081">
    <property type="entry name" value="Cryptochrome/DNA_photolyase_1"/>
</dbReference>
<dbReference type="Gene3D" id="1.10.579.10">
    <property type="entry name" value="DNA Cyclobutane Dipyrimidine Photolyase, subunit A, domain 3"/>
    <property type="match status" value="1"/>
</dbReference>
<comment type="cofactor">
    <cofactor evidence="1">
        <name>(6R)-5,10-methylene-5,6,7,8-tetrahydrofolate</name>
        <dbReference type="ChEBI" id="CHEBI:15636"/>
    </cofactor>
</comment>
<dbReference type="InterPro" id="IPR006050">
    <property type="entry name" value="DNA_photolyase_N"/>
</dbReference>
<feature type="binding site" evidence="5">
    <location>
        <position position="255"/>
    </location>
    <ligand>
        <name>FAD</name>
        <dbReference type="ChEBI" id="CHEBI:57692"/>
    </ligand>
</feature>
<dbReference type="Pfam" id="PF00875">
    <property type="entry name" value="DNA_photolyase"/>
    <property type="match status" value="1"/>
</dbReference>
<keyword evidence="10" id="KW-1185">Reference proteome</keyword>
<dbReference type="PROSITE" id="PS51645">
    <property type="entry name" value="PHR_CRY_ALPHA_BETA"/>
    <property type="match status" value="1"/>
</dbReference>
<dbReference type="GO" id="GO:0003677">
    <property type="term" value="F:DNA binding"/>
    <property type="evidence" value="ECO:0007669"/>
    <property type="project" value="TreeGrafter"/>
</dbReference>
<evidence type="ECO:0000256" key="3">
    <source>
        <dbReference type="ARBA" id="ARBA00022827"/>
    </source>
</evidence>
<comment type="caution">
    <text evidence="9">The sequence shown here is derived from an EMBL/GenBank/DDBJ whole genome shotgun (WGS) entry which is preliminary data.</text>
</comment>
<name>A0AA42C9A7_9BACT</name>
<evidence type="ECO:0000256" key="2">
    <source>
        <dbReference type="ARBA" id="ARBA00022630"/>
    </source>
</evidence>